<proteinExistence type="predicted"/>
<organism evidence="1 2">
    <name type="scientific">Vaccinium darrowii</name>
    <dbReference type="NCBI Taxonomy" id="229202"/>
    <lineage>
        <taxon>Eukaryota</taxon>
        <taxon>Viridiplantae</taxon>
        <taxon>Streptophyta</taxon>
        <taxon>Embryophyta</taxon>
        <taxon>Tracheophyta</taxon>
        <taxon>Spermatophyta</taxon>
        <taxon>Magnoliopsida</taxon>
        <taxon>eudicotyledons</taxon>
        <taxon>Gunneridae</taxon>
        <taxon>Pentapetalae</taxon>
        <taxon>asterids</taxon>
        <taxon>Ericales</taxon>
        <taxon>Ericaceae</taxon>
        <taxon>Vaccinioideae</taxon>
        <taxon>Vaccinieae</taxon>
        <taxon>Vaccinium</taxon>
    </lineage>
</organism>
<comment type="caution">
    <text evidence="1">The sequence shown here is derived from an EMBL/GenBank/DDBJ whole genome shotgun (WGS) entry which is preliminary data.</text>
</comment>
<dbReference type="Proteomes" id="UP000828048">
    <property type="component" value="Chromosome 3"/>
</dbReference>
<name>A0ACB7YY39_9ERIC</name>
<protein>
    <submittedName>
        <fullName evidence="1">Uncharacterized protein</fullName>
    </submittedName>
</protein>
<evidence type="ECO:0000313" key="2">
    <source>
        <dbReference type="Proteomes" id="UP000828048"/>
    </source>
</evidence>
<evidence type="ECO:0000313" key="1">
    <source>
        <dbReference type="EMBL" id="KAH7858223.1"/>
    </source>
</evidence>
<dbReference type="EMBL" id="CM037153">
    <property type="protein sequence ID" value="KAH7858223.1"/>
    <property type="molecule type" value="Genomic_DNA"/>
</dbReference>
<sequence length="235" mass="26488">MEHNVQEEQISKTVEERKVRISDSDQYATCIQNGRIKVEEIHGNETNVVAIHRNLCSGPTGEVRLESFRIFSEVAAKKCRGNANVKHGWYGASRDEIYEIIRHGMYVMEHNGQEEQISKTVEEHEVRISDSDKYATTCIQNGMTKVEEGDRIHKIIKTCMVKGMGIHGNETNIVAIHRNLYSGPAGQGRLESFHIFSEVVAKKCGGNANVKHACNLRQELNKLIETVQGVIQRGM</sequence>
<reference evidence="1 2" key="1">
    <citation type="journal article" date="2021" name="Hortic Res">
        <title>High-quality reference genome and annotation aids understanding of berry development for evergreen blueberry (Vaccinium darrowii).</title>
        <authorList>
            <person name="Yu J."/>
            <person name="Hulse-Kemp A.M."/>
            <person name="Babiker E."/>
            <person name="Staton M."/>
        </authorList>
    </citation>
    <scope>NUCLEOTIDE SEQUENCE [LARGE SCALE GENOMIC DNA]</scope>
    <source>
        <strain evidence="2">cv. NJ 8807/NJ 8810</strain>
        <tissue evidence="1">Young leaf</tissue>
    </source>
</reference>
<gene>
    <name evidence="1" type="ORF">Vadar_021509</name>
</gene>
<accession>A0ACB7YY39</accession>
<keyword evidence="2" id="KW-1185">Reference proteome</keyword>